<dbReference type="EMBL" id="AERO01000026">
    <property type="protein sequence ID" value="EFW61934.1"/>
    <property type="molecule type" value="Genomic_DNA"/>
</dbReference>
<proteinExistence type="predicted"/>
<dbReference type="GO" id="GO:0004467">
    <property type="term" value="F:long-chain fatty acid-CoA ligase activity"/>
    <property type="evidence" value="ECO:0007669"/>
    <property type="project" value="UniProtKB-EC"/>
</dbReference>
<keyword evidence="1" id="KW-0436">Ligase</keyword>
<gene>
    <name evidence="1" type="ORF">SGF_00493</name>
</gene>
<dbReference type="Gene3D" id="3.30.300.30">
    <property type="match status" value="1"/>
</dbReference>
<accession>A0A6N3QRD4</accession>
<sequence>MVAFFSRKRVAKYKYPEHIVVIEKLPRTASGKIQKFLLRKDIMRRLTQDVCEEIE</sequence>
<dbReference type="InterPro" id="IPR045851">
    <property type="entry name" value="AMP-bd_C_sf"/>
</dbReference>
<evidence type="ECO:0000313" key="1">
    <source>
        <dbReference type="EMBL" id="EFW61934.1"/>
    </source>
</evidence>
<dbReference type="AlphaFoldDB" id="A0A6N3QRD4"/>
<name>A0A6N3QRD4_SHIFL</name>
<dbReference type="EC" id="6.2.1.3" evidence="1"/>
<dbReference type="SUPFAM" id="SSF56801">
    <property type="entry name" value="Acetyl-CoA synthetase-like"/>
    <property type="match status" value="1"/>
</dbReference>
<organism evidence="1 2">
    <name type="scientific">Shigella flexneri CDC 796-83</name>
    <dbReference type="NCBI Taxonomy" id="945360"/>
    <lineage>
        <taxon>Bacteria</taxon>
        <taxon>Pseudomonadati</taxon>
        <taxon>Pseudomonadota</taxon>
        <taxon>Gammaproteobacteria</taxon>
        <taxon>Enterobacterales</taxon>
        <taxon>Enterobacteriaceae</taxon>
        <taxon>Shigella</taxon>
    </lineage>
</organism>
<reference evidence="1 2" key="1">
    <citation type="submission" date="2011-01" db="EMBL/GenBank/DDBJ databases">
        <title>Shigella flexneri CDC 796-83 whole genome shotgun sequencing project.</title>
        <authorList>
            <person name="Mane S.P."/>
            <person name="Sobral B.W."/>
            <person name="Cebula T."/>
            <person name="Chertkov O."/>
            <person name="Munk A.C."/>
            <person name="Tapia R."/>
            <person name="Green L."/>
            <person name="Rogers Y."/>
            <person name="Detter J.C."/>
            <person name="Bruce D."/>
            <person name="Brettin T.S."/>
        </authorList>
    </citation>
    <scope>NUCLEOTIDE SEQUENCE [LARGE SCALE GENOMIC DNA]</scope>
    <source>
        <strain evidence="1 2">CDC 796-83</strain>
    </source>
</reference>
<dbReference type="Proteomes" id="UP000003302">
    <property type="component" value="Unassembled WGS sequence"/>
</dbReference>
<comment type="caution">
    <text evidence="1">The sequence shown here is derived from an EMBL/GenBank/DDBJ whole genome shotgun (WGS) entry which is preliminary data.</text>
</comment>
<evidence type="ECO:0000313" key="2">
    <source>
        <dbReference type="Proteomes" id="UP000003302"/>
    </source>
</evidence>
<protein>
    <submittedName>
        <fullName evidence="1">Long-chain-fatty-acid--CoA ligase</fullName>
        <ecNumber evidence="1">6.2.1.3</ecNumber>
    </submittedName>
</protein>